<dbReference type="EC" id="1.3.99.16" evidence="7"/>
<dbReference type="PANTHER" id="PTHR44379">
    <property type="entry name" value="OXIDOREDUCTASE WITH IRON-SULFUR SUBUNIT"/>
    <property type="match status" value="1"/>
</dbReference>
<dbReference type="Gene3D" id="3.10.20.30">
    <property type="match status" value="1"/>
</dbReference>
<dbReference type="InterPro" id="IPR006058">
    <property type="entry name" value="2Fe2S_fd_BS"/>
</dbReference>
<sequence>MTTLMINGKQYELDAEDDMPLLWAIRDIAGLTGTKFGCGIGMCGACSIHLDGELVRSCMMPFGAAKDKAITTIEGLASEEGLHPLQQAWIDKDVSQCGYCQPGQIMAAAALLRENPNPSEDEIRTKMTNYCRCGTYLQIFEAVKQAAQLQGEQS</sequence>
<dbReference type="PROSITE" id="PS00197">
    <property type="entry name" value="2FE2S_FER_1"/>
    <property type="match status" value="1"/>
</dbReference>
<dbReference type="InterPro" id="IPR036884">
    <property type="entry name" value="2Fe-2S-bd_dom_sf"/>
</dbReference>
<reference evidence="8" key="1">
    <citation type="journal article" date="2012" name="J. Bacteriol.">
        <title>Genome sequence of the haloalkaliphilic methanotrophic bacterium Methylomicrobium alcaliphilum 20Z.</title>
        <authorList>
            <person name="Vuilleumier S."/>
            <person name="Khmelenina V.N."/>
            <person name="Bringel F."/>
            <person name="Reshetnikov A.S."/>
            <person name="Lajus A."/>
            <person name="Mangenot S."/>
            <person name="Rouy Z."/>
            <person name="Op den Camp H.J."/>
            <person name="Jetten M.S."/>
            <person name="Dispirito A.A."/>
            <person name="Dunfield P."/>
            <person name="Klotz M.G."/>
            <person name="Semrau J.D."/>
            <person name="Stein L.Y."/>
            <person name="Barbe V."/>
            <person name="Medigue C."/>
            <person name="Trotsenko Y.A."/>
            <person name="Kalyuzhnaya M.G."/>
        </authorList>
    </citation>
    <scope>NUCLEOTIDE SEQUENCE [LARGE SCALE GENOMIC DNA]</scope>
    <source>
        <strain evidence="8">DSM 19304 / NCIMB 14124 / VKM B-2133 / 20Z</strain>
    </source>
</reference>
<dbReference type="RefSeq" id="WP_014148673.1">
    <property type="nucleotide sequence ID" value="NC_016112.1"/>
</dbReference>
<dbReference type="SUPFAM" id="SSF54292">
    <property type="entry name" value="2Fe-2S ferredoxin-like"/>
    <property type="match status" value="1"/>
</dbReference>
<dbReference type="Pfam" id="PF01799">
    <property type="entry name" value="Fer2_2"/>
    <property type="match status" value="1"/>
</dbReference>
<dbReference type="STRING" id="1091494.MEALZ_2200"/>
<dbReference type="KEGG" id="mah:MEALZ_2200"/>
<protein>
    <submittedName>
        <fullName evidence="7">Oxidoreductase, 2Fe-2S subunit</fullName>
        <ecNumber evidence="7">1.3.99.16</ecNumber>
    </submittedName>
</protein>
<evidence type="ECO:0000256" key="2">
    <source>
        <dbReference type="ARBA" id="ARBA00022723"/>
    </source>
</evidence>
<keyword evidence="8" id="KW-1185">Reference proteome</keyword>
<dbReference type="PATRIC" id="fig|271065.3.peg.2263"/>
<dbReference type="AlphaFoldDB" id="G4STD3"/>
<dbReference type="GO" id="GO:0046872">
    <property type="term" value="F:metal ion binding"/>
    <property type="evidence" value="ECO:0007669"/>
    <property type="project" value="UniProtKB-KW"/>
</dbReference>
<evidence type="ECO:0000256" key="5">
    <source>
        <dbReference type="ARBA" id="ARBA00023014"/>
    </source>
</evidence>
<dbReference type="InterPro" id="IPR002888">
    <property type="entry name" value="2Fe-2S-bd"/>
</dbReference>
<proteinExistence type="predicted"/>
<dbReference type="InterPro" id="IPR012675">
    <property type="entry name" value="Beta-grasp_dom_sf"/>
</dbReference>
<dbReference type="PROSITE" id="PS51085">
    <property type="entry name" value="2FE2S_FER_2"/>
    <property type="match status" value="1"/>
</dbReference>
<organism evidence="7 8">
    <name type="scientific">Methylotuvimicrobium alcaliphilum (strain DSM 19304 / NCIMB 14124 / VKM B-2133 / 20Z)</name>
    <name type="common">Methylomicrobium alcaliphilum</name>
    <dbReference type="NCBI Taxonomy" id="1091494"/>
    <lineage>
        <taxon>Bacteria</taxon>
        <taxon>Pseudomonadati</taxon>
        <taxon>Pseudomonadota</taxon>
        <taxon>Gammaproteobacteria</taxon>
        <taxon>Methylococcales</taxon>
        <taxon>Methylococcaceae</taxon>
        <taxon>Methylotuvimicrobium</taxon>
    </lineage>
</organism>
<dbReference type="Gene3D" id="1.10.150.120">
    <property type="entry name" value="[2Fe-2S]-binding domain"/>
    <property type="match status" value="1"/>
</dbReference>
<dbReference type="Pfam" id="PF00111">
    <property type="entry name" value="Fer2"/>
    <property type="match status" value="1"/>
</dbReference>
<dbReference type="PANTHER" id="PTHR44379:SF2">
    <property type="entry name" value="BLR6218 PROTEIN"/>
    <property type="match status" value="1"/>
</dbReference>
<keyword evidence="3 7" id="KW-0560">Oxidoreductase</keyword>
<dbReference type="InterPro" id="IPR001041">
    <property type="entry name" value="2Fe-2S_ferredoxin-type"/>
</dbReference>
<evidence type="ECO:0000313" key="7">
    <source>
        <dbReference type="EMBL" id="CCE23886.1"/>
    </source>
</evidence>
<dbReference type="CDD" id="cd00207">
    <property type="entry name" value="fer2"/>
    <property type="match status" value="1"/>
</dbReference>
<keyword evidence="2" id="KW-0479">Metal-binding</keyword>
<dbReference type="GO" id="GO:0051537">
    <property type="term" value="F:2 iron, 2 sulfur cluster binding"/>
    <property type="evidence" value="ECO:0007669"/>
    <property type="project" value="UniProtKB-KW"/>
</dbReference>
<accession>G4STD3</accession>
<evidence type="ECO:0000256" key="3">
    <source>
        <dbReference type="ARBA" id="ARBA00023002"/>
    </source>
</evidence>
<keyword evidence="5" id="KW-0411">Iron-sulfur</keyword>
<keyword evidence="1" id="KW-0001">2Fe-2S</keyword>
<evidence type="ECO:0000259" key="6">
    <source>
        <dbReference type="PROSITE" id="PS51085"/>
    </source>
</evidence>
<dbReference type="HOGENOM" id="CLU_052511_3_0_6"/>
<dbReference type="Proteomes" id="UP000008315">
    <property type="component" value="Chromosome"/>
</dbReference>
<dbReference type="GO" id="GO:0047121">
    <property type="term" value="F:isoquinoline 1-oxidoreductase activity"/>
    <property type="evidence" value="ECO:0007669"/>
    <property type="project" value="UniProtKB-EC"/>
</dbReference>
<dbReference type="InterPro" id="IPR051452">
    <property type="entry name" value="Diverse_Oxidoreductases"/>
</dbReference>
<keyword evidence="4" id="KW-0408">Iron</keyword>
<evidence type="ECO:0000256" key="1">
    <source>
        <dbReference type="ARBA" id="ARBA00022714"/>
    </source>
</evidence>
<evidence type="ECO:0000256" key="4">
    <source>
        <dbReference type="ARBA" id="ARBA00023004"/>
    </source>
</evidence>
<gene>
    <name evidence="7" type="ordered locus">MEALZ_2200</name>
</gene>
<dbReference type="InterPro" id="IPR036010">
    <property type="entry name" value="2Fe-2S_ferredoxin-like_sf"/>
</dbReference>
<name>G4STD3_META2</name>
<dbReference type="EMBL" id="FO082060">
    <property type="protein sequence ID" value="CCE23886.1"/>
    <property type="molecule type" value="Genomic_DNA"/>
</dbReference>
<dbReference type="SUPFAM" id="SSF47741">
    <property type="entry name" value="CO dehydrogenase ISP C-domain like"/>
    <property type="match status" value="1"/>
</dbReference>
<feature type="domain" description="2Fe-2S ferredoxin-type" evidence="6">
    <location>
        <begin position="1"/>
        <end position="76"/>
    </location>
</feature>
<evidence type="ECO:0000313" key="8">
    <source>
        <dbReference type="Proteomes" id="UP000008315"/>
    </source>
</evidence>